<evidence type="ECO:0000313" key="2">
    <source>
        <dbReference type="Proteomes" id="UP001153365"/>
    </source>
</evidence>
<reference evidence="1" key="1">
    <citation type="submission" date="2022-06" db="EMBL/GenBank/DDBJ databases">
        <authorList>
            <consortium name="SYNGENTA / RWTH Aachen University"/>
        </authorList>
    </citation>
    <scope>NUCLEOTIDE SEQUENCE</scope>
</reference>
<sequence>MIEDFDPDLHGQIIEKLELFQSQQLNYLRALMRPNSEGKPFISRQQKGNCQDSSAIKEFRWIVTMIMDSYRFQGSVLEVTSKLAGGANM</sequence>
<evidence type="ECO:0000313" key="1">
    <source>
        <dbReference type="EMBL" id="CAH7669415.1"/>
    </source>
</evidence>
<organism evidence="1 2">
    <name type="scientific">Phakopsora pachyrhizi</name>
    <name type="common">Asian soybean rust disease fungus</name>
    <dbReference type="NCBI Taxonomy" id="170000"/>
    <lineage>
        <taxon>Eukaryota</taxon>
        <taxon>Fungi</taxon>
        <taxon>Dikarya</taxon>
        <taxon>Basidiomycota</taxon>
        <taxon>Pucciniomycotina</taxon>
        <taxon>Pucciniomycetes</taxon>
        <taxon>Pucciniales</taxon>
        <taxon>Phakopsoraceae</taxon>
        <taxon>Phakopsora</taxon>
    </lineage>
</organism>
<accession>A0AAV0ANB9</accession>
<gene>
    <name evidence="1" type="ORF">PPACK8108_LOCUS4034</name>
</gene>
<comment type="caution">
    <text evidence="1">The sequence shown here is derived from an EMBL/GenBank/DDBJ whole genome shotgun (WGS) entry which is preliminary data.</text>
</comment>
<name>A0AAV0ANB9_PHAPC</name>
<dbReference type="Proteomes" id="UP001153365">
    <property type="component" value="Unassembled WGS sequence"/>
</dbReference>
<dbReference type="AlphaFoldDB" id="A0AAV0ANB9"/>
<keyword evidence="2" id="KW-1185">Reference proteome</keyword>
<dbReference type="EMBL" id="CALTRL010000728">
    <property type="protein sequence ID" value="CAH7669415.1"/>
    <property type="molecule type" value="Genomic_DNA"/>
</dbReference>
<proteinExistence type="predicted"/>
<protein>
    <submittedName>
        <fullName evidence="1">Uncharacterized protein</fullName>
    </submittedName>
</protein>